<dbReference type="RefSeq" id="WP_323467874.1">
    <property type="nucleotide sequence ID" value="NZ_JAWJAY010000330.1"/>
</dbReference>
<dbReference type="SUPFAM" id="SSF88713">
    <property type="entry name" value="Glycoside hydrolase/deacetylase"/>
    <property type="match status" value="1"/>
</dbReference>
<organism evidence="1 2">
    <name type="scientific">Alkalihalophilus pseudofirmus</name>
    <name type="common">Bacillus pseudofirmus</name>
    <dbReference type="NCBI Taxonomy" id="79885"/>
    <lineage>
        <taxon>Bacteria</taxon>
        <taxon>Bacillati</taxon>
        <taxon>Bacillota</taxon>
        <taxon>Bacilli</taxon>
        <taxon>Bacillales</taxon>
        <taxon>Bacillaceae</taxon>
        <taxon>Alkalihalophilus</taxon>
    </lineage>
</organism>
<dbReference type="PANTHER" id="PTHR30292">
    <property type="entry name" value="UNCHARACTERIZED PROTEIN YBGL-RELATED"/>
    <property type="match status" value="1"/>
</dbReference>
<feature type="non-terminal residue" evidence="1">
    <location>
        <position position="1"/>
    </location>
</feature>
<dbReference type="Gene3D" id="3.20.20.370">
    <property type="entry name" value="Glycoside hydrolase/deacetylase"/>
    <property type="match status" value="1"/>
</dbReference>
<evidence type="ECO:0000313" key="2">
    <source>
        <dbReference type="Proteomes" id="UP001285636"/>
    </source>
</evidence>
<dbReference type="PANTHER" id="PTHR30292:SF0">
    <property type="entry name" value="5-OXOPROLINASE SUBUNIT A"/>
    <property type="match status" value="1"/>
</dbReference>
<protein>
    <submittedName>
        <fullName evidence="1">LamB/YcsF family protein</fullName>
    </submittedName>
</protein>
<dbReference type="EMBL" id="JAWJAY010000330">
    <property type="protein sequence ID" value="MDV2887679.1"/>
    <property type="molecule type" value="Genomic_DNA"/>
</dbReference>
<sequence>YCVMYQIGALEIFTDLYNQPIQHVKPHGALYNIAAEKLDIAEAIAEAVYQTVPDAYLFGLANGELLKAGEKIGLKIASEAFADRQYTDEGRLSSRLQPNAVLKSS</sequence>
<dbReference type="Proteomes" id="UP001285636">
    <property type="component" value="Unassembled WGS sequence"/>
</dbReference>
<dbReference type="GO" id="GO:0005975">
    <property type="term" value="P:carbohydrate metabolic process"/>
    <property type="evidence" value="ECO:0007669"/>
    <property type="project" value="InterPro"/>
</dbReference>
<gene>
    <name evidence="1" type="ORF">RYX45_21145</name>
</gene>
<dbReference type="Pfam" id="PF03746">
    <property type="entry name" value="LamB_YcsF"/>
    <property type="match status" value="1"/>
</dbReference>
<comment type="caution">
    <text evidence="1">The sequence shown here is derived from an EMBL/GenBank/DDBJ whole genome shotgun (WGS) entry which is preliminary data.</text>
</comment>
<reference evidence="1" key="1">
    <citation type="submission" date="2023-10" db="EMBL/GenBank/DDBJ databases">
        <title>Screening of Alkalihalophilus pseudofirmusBZ-TG-HK211 and Its Alleviation of Salt Stress on Rapeseed Growth.</title>
        <authorList>
            <person name="Zhao B."/>
            <person name="Guo T."/>
        </authorList>
    </citation>
    <scope>NUCLEOTIDE SEQUENCE</scope>
    <source>
        <strain evidence="1">BZ-TG-HK211</strain>
    </source>
</reference>
<evidence type="ECO:0000313" key="1">
    <source>
        <dbReference type="EMBL" id="MDV2887679.1"/>
    </source>
</evidence>
<name>A0AAJ2NSP5_ALKPS</name>
<dbReference type="InterPro" id="IPR005501">
    <property type="entry name" value="LamB/YcsF/PxpA-like"/>
</dbReference>
<proteinExistence type="predicted"/>
<dbReference type="AlphaFoldDB" id="A0AAJ2NSP5"/>
<feature type="non-terminal residue" evidence="1">
    <location>
        <position position="105"/>
    </location>
</feature>
<dbReference type="InterPro" id="IPR011330">
    <property type="entry name" value="Glyco_hydro/deAcase_b/a-brl"/>
</dbReference>
<accession>A0AAJ2NSP5</accession>